<evidence type="ECO:0000313" key="3">
    <source>
        <dbReference type="Proteomes" id="UP001500668"/>
    </source>
</evidence>
<sequence length="511" mass="55678">MERMRTTTTIRVVSSEAPPRRSLAAALSGWKDTHAGRPALLWWGWAAALFLLYATVGARRQALIRTTGYDLGIFEQAVKAYAQLRAPVSPLRGEDFNLLGDHFHPALAVLAPLYRIAPSPYTLLFAQAALLALAVVPLARRARQALGRRAAHAVAFAYGLSWGIASAVAFDFHEVCFAVPLVSFALEALALRRWGLAVAWAAPLLLVKEDLGLTLAAIGGYIAWKGRRRLGLVTAAAGLLGSALEFKVLMPFFSPAGTYAHAANLEPAHGSLLATLAFAPLDAVRPEVKATTLVLVFAPAALIALRSPLAWIAVPTLGWRMLSQNPFHWGTSFHYTAVLMPVVLAAMTDALAPYRRSGDALGRRHVRASLATVTAVTLVLIPSFPLAQLVHRSTWRTTAHIAAARDLLARIPDGATVAASNRLAPQLTSRTDVVLFPTYPVHWRLYDTGAQVPPPSAQWIVYDRVPAESWPYPPGYWPYPKERQEAELVKAEQAYGYRIVAQRDGITLLRR</sequence>
<feature type="transmembrane region" description="Helical" evidence="1">
    <location>
        <begin position="293"/>
        <end position="313"/>
    </location>
</feature>
<dbReference type="EMBL" id="BAAACA010000004">
    <property type="protein sequence ID" value="GAA0579758.1"/>
    <property type="molecule type" value="Genomic_DNA"/>
</dbReference>
<keyword evidence="3" id="KW-1185">Reference proteome</keyword>
<comment type="caution">
    <text evidence="2">The sequence shown here is derived from an EMBL/GenBank/DDBJ whole genome shotgun (WGS) entry which is preliminary data.</text>
</comment>
<feature type="transmembrane region" description="Helical" evidence="1">
    <location>
        <begin position="193"/>
        <end position="218"/>
    </location>
</feature>
<dbReference type="InterPro" id="IPR018650">
    <property type="entry name" value="STSV1_Orf64"/>
</dbReference>
<organism evidence="2 3">
    <name type="scientific">Streptomyces crystallinus</name>
    <dbReference type="NCBI Taxonomy" id="68191"/>
    <lineage>
        <taxon>Bacteria</taxon>
        <taxon>Bacillati</taxon>
        <taxon>Actinomycetota</taxon>
        <taxon>Actinomycetes</taxon>
        <taxon>Kitasatosporales</taxon>
        <taxon>Streptomycetaceae</taxon>
        <taxon>Streptomyces</taxon>
    </lineage>
</organism>
<evidence type="ECO:0000256" key="1">
    <source>
        <dbReference type="SAM" id="Phobius"/>
    </source>
</evidence>
<keyword evidence="1" id="KW-0812">Transmembrane</keyword>
<protein>
    <submittedName>
        <fullName evidence="2">DUF2079 domain-containing protein</fullName>
    </submittedName>
</protein>
<evidence type="ECO:0000313" key="2">
    <source>
        <dbReference type="EMBL" id="GAA0579758.1"/>
    </source>
</evidence>
<accession>A0ABP3Q467</accession>
<feature type="transmembrane region" description="Helical" evidence="1">
    <location>
        <begin position="40"/>
        <end position="58"/>
    </location>
</feature>
<dbReference type="Proteomes" id="UP001500668">
    <property type="component" value="Unassembled WGS sequence"/>
</dbReference>
<keyword evidence="1" id="KW-1133">Transmembrane helix</keyword>
<dbReference type="RefSeq" id="WP_344069477.1">
    <property type="nucleotide sequence ID" value="NZ_BAAACA010000004.1"/>
</dbReference>
<feature type="transmembrane region" description="Helical" evidence="1">
    <location>
        <begin position="333"/>
        <end position="354"/>
    </location>
</feature>
<reference evidence="3" key="1">
    <citation type="journal article" date="2019" name="Int. J. Syst. Evol. Microbiol.">
        <title>The Global Catalogue of Microorganisms (GCM) 10K type strain sequencing project: providing services to taxonomists for standard genome sequencing and annotation.</title>
        <authorList>
            <consortium name="The Broad Institute Genomics Platform"/>
            <consortium name="The Broad Institute Genome Sequencing Center for Infectious Disease"/>
            <person name="Wu L."/>
            <person name="Ma J."/>
        </authorList>
    </citation>
    <scope>NUCLEOTIDE SEQUENCE [LARGE SCALE GENOMIC DNA]</scope>
    <source>
        <strain evidence="3">JCM 5067</strain>
    </source>
</reference>
<keyword evidence="1" id="KW-0472">Membrane</keyword>
<feature type="transmembrane region" description="Helical" evidence="1">
    <location>
        <begin position="230"/>
        <end position="253"/>
    </location>
</feature>
<feature type="transmembrane region" description="Helical" evidence="1">
    <location>
        <begin position="121"/>
        <end position="139"/>
    </location>
</feature>
<dbReference type="Pfam" id="PF09852">
    <property type="entry name" value="DUF2079"/>
    <property type="match status" value="1"/>
</dbReference>
<proteinExistence type="predicted"/>
<feature type="transmembrane region" description="Helical" evidence="1">
    <location>
        <begin position="151"/>
        <end position="173"/>
    </location>
</feature>
<name>A0ABP3Q467_9ACTN</name>
<feature type="transmembrane region" description="Helical" evidence="1">
    <location>
        <begin position="366"/>
        <end position="387"/>
    </location>
</feature>
<gene>
    <name evidence="2" type="ORF">GCM10010394_05400</name>
</gene>